<accession>A0A7V1GF31</accession>
<feature type="transmembrane region" description="Helical" evidence="8">
    <location>
        <begin position="131"/>
        <end position="156"/>
    </location>
</feature>
<organism evidence="9">
    <name type="scientific">Pseudoalteromonas prydzensis</name>
    <dbReference type="NCBI Taxonomy" id="182141"/>
    <lineage>
        <taxon>Bacteria</taxon>
        <taxon>Pseudomonadati</taxon>
        <taxon>Pseudomonadota</taxon>
        <taxon>Gammaproteobacteria</taxon>
        <taxon>Alteromonadales</taxon>
        <taxon>Pseudoalteromonadaceae</taxon>
        <taxon>Pseudoalteromonas</taxon>
    </lineage>
</organism>
<dbReference type="EMBL" id="DRGM01000143">
    <property type="protein sequence ID" value="HEA17480.1"/>
    <property type="molecule type" value="Genomic_DNA"/>
</dbReference>
<dbReference type="GO" id="GO:0005886">
    <property type="term" value="C:plasma membrane"/>
    <property type="evidence" value="ECO:0007669"/>
    <property type="project" value="UniProtKB-SubCell"/>
</dbReference>
<name>A0A7V1GF31_9GAMM</name>
<gene>
    <name evidence="9" type="ORF">ENH88_13745</name>
</gene>
<dbReference type="GO" id="GO:1903785">
    <property type="term" value="P:L-valine transmembrane transport"/>
    <property type="evidence" value="ECO:0007669"/>
    <property type="project" value="TreeGrafter"/>
</dbReference>
<evidence type="ECO:0000256" key="5">
    <source>
        <dbReference type="ARBA" id="ARBA00022692"/>
    </source>
</evidence>
<dbReference type="PANTHER" id="PTHR34979:SF1">
    <property type="entry name" value="INNER MEMBRANE PROTEIN YGAZ"/>
    <property type="match status" value="1"/>
</dbReference>
<evidence type="ECO:0000256" key="1">
    <source>
        <dbReference type="ARBA" id="ARBA00004651"/>
    </source>
</evidence>
<comment type="caution">
    <text evidence="9">The sequence shown here is derived from an EMBL/GenBank/DDBJ whole genome shotgun (WGS) entry which is preliminary data.</text>
</comment>
<feature type="transmembrane region" description="Helical" evidence="8">
    <location>
        <begin position="48"/>
        <end position="66"/>
    </location>
</feature>
<evidence type="ECO:0000313" key="9">
    <source>
        <dbReference type="EMBL" id="HEA17480.1"/>
    </source>
</evidence>
<reference evidence="9" key="1">
    <citation type="journal article" date="2020" name="mSystems">
        <title>Genome- and Community-Level Interaction Insights into Carbon Utilization and Element Cycling Functions of Hydrothermarchaeota in Hydrothermal Sediment.</title>
        <authorList>
            <person name="Zhou Z."/>
            <person name="Liu Y."/>
            <person name="Xu W."/>
            <person name="Pan J."/>
            <person name="Luo Z.H."/>
            <person name="Li M."/>
        </authorList>
    </citation>
    <scope>NUCLEOTIDE SEQUENCE [LARGE SCALE GENOMIC DNA]</scope>
    <source>
        <strain evidence="9">HyVt-346</strain>
    </source>
</reference>
<dbReference type="InterPro" id="IPR011606">
    <property type="entry name" value="Brnchd-chn_aa_trnsp_permease"/>
</dbReference>
<dbReference type="Pfam" id="PF03591">
    <property type="entry name" value="AzlC"/>
    <property type="match status" value="1"/>
</dbReference>
<proteinExistence type="inferred from homology"/>
<evidence type="ECO:0000256" key="6">
    <source>
        <dbReference type="ARBA" id="ARBA00022989"/>
    </source>
</evidence>
<keyword evidence="4" id="KW-1003">Cell membrane</keyword>
<keyword evidence="7 8" id="KW-0472">Membrane</keyword>
<evidence type="ECO:0000256" key="2">
    <source>
        <dbReference type="ARBA" id="ARBA00010735"/>
    </source>
</evidence>
<keyword evidence="3" id="KW-0813">Transport</keyword>
<keyword evidence="6 8" id="KW-1133">Transmembrane helix</keyword>
<feature type="transmembrane region" description="Helical" evidence="8">
    <location>
        <begin position="17"/>
        <end position="36"/>
    </location>
</feature>
<evidence type="ECO:0000256" key="7">
    <source>
        <dbReference type="ARBA" id="ARBA00023136"/>
    </source>
</evidence>
<feature type="transmembrane region" description="Helical" evidence="8">
    <location>
        <begin position="72"/>
        <end position="92"/>
    </location>
</feature>
<dbReference type="RefSeq" id="WP_304182902.1">
    <property type="nucleotide sequence ID" value="NZ_DRGM01000143.1"/>
</dbReference>
<dbReference type="AlphaFoldDB" id="A0A7V1GF31"/>
<comment type="similarity">
    <text evidence="2">Belongs to the AzlC family.</text>
</comment>
<dbReference type="PANTHER" id="PTHR34979">
    <property type="entry name" value="INNER MEMBRANE PROTEIN YGAZ"/>
    <property type="match status" value="1"/>
</dbReference>
<protein>
    <submittedName>
        <fullName evidence="9">Branched-chain amino acid ABC transporter permease</fullName>
    </submittedName>
</protein>
<comment type="subcellular location">
    <subcellularLocation>
        <location evidence="1">Cell membrane</location>
        <topology evidence="1">Multi-pass membrane protein</topology>
    </subcellularLocation>
</comment>
<feature type="transmembrane region" description="Helical" evidence="8">
    <location>
        <begin position="209"/>
        <end position="226"/>
    </location>
</feature>
<keyword evidence="5 8" id="KW-0812">Transmembrane</keyword>
<sequence>MTFSSKRAPLIKGFLDMLPLCLAVVPWGILCGSLAIQNGFTAVETQAMSLLVFAGSAQLVAIELIAGNTPLLTILFTTFIISSRHFLYGLAVRHKVIDQPMRWRLPVSFVLTDELFAFSHHRKAYRTKTRLIYALSAGFSFYIAWNLWTLIGIVAGSLLPDLTHLGLDFAIATTFIALVIPGIKNLATLATVITAGVMATLLKSQGFELWLVAAALTAMSVGYIISRIQSKTEHNV</sequence>
<dbReference type="Proteomes" id="UP000886188">
    <property type="component" value="Unassembled WGS sequence"/>
</dbReference>
<evidence type="ECO:0000256" key="4">
    <source>
        <dbReference type="ARBA" id="ARBA00022475"/>
    </source>
</evidence>
<evidence type="ECO:0000256" key="3">
    <source>
        <dbReference type="ARBA" id="ARBA00022448"/>
    </source>
</evidence>
<evidence type="ECO:0000256" key="8">
    <source>
        <dbReference type="SAM" id="Phobius"/>
    </source>
</evidence>